<feature type="chain" id="PRO_5030780593" evidence="1">
    <location>
        <begin position="33"/>
        <end position="498"/>
    </location>
</feature>
<sequence length="498" mass="55001">MSRRRSGRWKAGGALAVLASLCMIASSLPAQAVEPRAETRRLVGYVVSDPELAKHPEKIVTALQRDGSLDALGIKPVSRSEGGKTVLSPPPLQAVDDPPYVVDSAAFDRGAKPVEPYQYVQTPAECWGNTSVFHDAGWIKNRFSYCQLKMNWAVDLKCSILRCRPIGYLAVFNTLIGYGKIGGDPAKPERRFADFQLLSEPIITNGTFDKPTARMKATFKCAGEYRIKNGDLGNGDACHPQAGRDSREDLLSAWKANPQTWFTLQSEGYPASPQYGEQLAQGVFHTEYEFAPDADITLNFAKSFEGGVRFDSADYLWDKQGSIFDRAVPGLAFSKSDPKVGRHAKFVEESRANPGATWPAKADKKLLGGSPAHADSLHRVARAKGHDIVLDRNRDTSEAACKAAGMPAPLPDEPSPVDCDEYAYASTYEGAGDWLDPGKHTNDFAVRWVNHDHNTEAGRRLYSWYQTHRILDVELLVPERHDALDPHDQERFFIPITP</sequence>
<dbReference type="EMBL" id="JACGZW010000010">
    <property type="protein sequence ID" value="MBB1157209.1"/>
    <property type="molecule type" value="Genomic_DNA"/>
</dbReference>
<protein>
    <submittedName>
        <fullName evidence="2">Uncharacterized protein</fullName>
    </submittedName>
</protein>
<keyword evidence="1" id="KW-0732">Signal</keyword>
<keyword evidence="3" id="KW-1185">Reference proteome</keyword>
<comment type="caution">
    <text evidence="2">The sequence shown here is derived from an EMBL/GenBank/DDBJ whole genome shotgun (WGS) entry which is preliminary data.</text>
</comment>
<name>A0A7W3W1P6_9PSEU</name>
<proteinExistence type="predicted"/>
<evidence type="ECO:0000256" key="1">
    <source>
        <dbReference type="SAM" id="SignalP"/>
    </source>
</evidence>
<organism evidence="2 3">
    <name type="scientific">Amycolatopsis dendrobii</name>
    <dbReference type="NCBI Taxonomy" id="2760662"/>
    <lineage>
        <taxon>Bacteria</taxon>
        <taxon>Bacillati</taxon>
        <taxon>Actinomycetota</taxon>
        <taxon>Actinomycetes</taxon>
        <taxon>Pseudonocardiales</taxon>
        <taxon>Pseudonocardiaceae</taxon>
        <taxon>Amycolatopsis</taxon>
    </lineage>
</organism>
<evidence type="ECO:0000313" key="3">
    <source>
        <dbReference type="Proteomes" id="UP000526734"/>
    </source>
</evidence>
<evidence type="ECO:0000313" key="2">
    <source>
        <dbReference type="EMBL" id="MBB1157209.1"/>
    </source>
</evidence>
<gene>
    <name evidence="2" type="ORF">H4281_29030</name>
</gene>
<dbReference type="AlphaFoldDB" id="A0A7W3W1P6"/>
<accession>A0A7W3W1P6</accession>
<reference evidence="2 3" key="1">
    <citation type="submission" date="2020-08" db="EMBL/GenBank/DDBJ databases">
        <title>Amycolatopsis sp. nov. DR6-1 isolated from Dendrobium heterocarpum.</title>
        <authorList>
            <person name="Tedsree N."/>
            <person name="Kuncharoen N."/>
            <person name="Likhitwitayawuid K."/>
            <person name="Tanasupawat S."/>
        </authorList>
    </citation>
    <scope>NUCLEOTIDE SEQUENCE [LARGE SCALE GENOMIC DNA]</scope>
    <source>
        <strain evidence="2 3">DR6-1</strain>
    </source>
</reference>
<feature type="signal peptide" evidence="1">
    <location>
        <begin position="1"/>
        <end position="32"/>
    </location>
</feature>
<dbReference type="RefSeq" id="WP_182894081.1">
    <property type="nucleotide sequence ID" value="NZ_JACGZW010000010.1"/>
</dbReference>
<dbReference type="Proteomes" id="UP000526734">
    <property type="component" value="Unassembled WGS sequence"/>
</dbReference>